<keyword evidence="1 2" id="KW-0472">Membrane</keyword>
<dbReference type="AlphaFoldDB" id="A0A8J3E8V7"/>
<dbReference type="OrthoDB" id="9801753at2"/>
<dbReference type="Proteomes" id="UP000636949">
    <property type="component" value="Unassembled WGS sequence"/>
</dbReference>
<keyword evidence="2" id="KW-0812">Transmembrane</keyword>
<reference evidence="3" key="2">
    <citation type="submission" date="2020-09" db="EMBL/GenBank/DDBJ databases">
        <authorList>
            <person name="Sun Q."/>
            <person name="Zhou Y."/>
        </authorList>
    </citation>
    <scope>NUCLEOTIDE SEQUENCE</scope>
    <source>
        <strain evidence="3">CGMCC 1.15758</strain>
    </source>
</reference>
<comment type="function">
    <text evidence="1">Could be involved in insertion of integral membrane proteins into the membrane.</text>
</comment>
<dbReference type="Pfam" id="PF01809">
    <property type="entry name" value="YidD"/>
    <property type="match status" value="1"/>
</dbReference>
<sequence>MALYQRISRKIRLIIALPFIVLIRFYQVAISPYLVPRCRFYPTCSQYALEAIKLHGLVFGLWLMTKRLLKCHPACKGGYDPVPTKEKVKKG</sequence>
<keyword evidence="1" id="KW-1003">Cell membrane</keyword>
<dbReference type="HAMAP" id="MF_00386">
    <property type="entry name" value="UPF0161_YidD"/>
    <property type="match status" value="1"/>
</dbReference>
<keyword evidence="2" id="KW-1133">Transmembrane helix</keyword>
<keyword evidence="4" id="KW-1185">Reference proteome</keyword>
<dbReference type="PANTHER" id="PTHR33383">
    <property type="entry name" value="MEMBRANE PROTEIN INSERTION EFFICIENCY FACTOR-RELATED"/>
    <property type="match status" value="1"/>
</dbReference>
<reference evidence="3" key="1">
    <citation type="journal article" date="2014" name="Int. J. Syst. Evol. Microbiol.">
        <title>Complete genome sequence of Corynebacterium casei LMG S-19264T (=DSM 44701T), isolated from a smear-ripened cheese.</title>
        <authorList>
            <consortium name="US DOE Joint Genome Institute (JGI-PGF)"/>
            <person name="Walter F."/>
            <person name="Albersmeier A."/>
            <person name="Kalinowski J."/>
            <person name="Ruckert C."/>
        </authorList>
    </citation>
    <scope>NUCLEOTIDE SEQUENCE</scope>
    <source>
        <strain evidence="3">CGMCC 1.15758</strain>
    </source>
</reference>
<feature type="transmembrane region" description="Helical" evidence="2">
    <location>
        <begin position="12"/>
        <end position="35"/>
    </location>
</feature>
<dbReference type="InterPro" id="IPR002696">
    <property type="entry name" value="Membr_insert_effic_factor_YidD"/>
</dbReference>
<comment type="similarity">
    <text evidence="1">Belongs to the UPF0161 family.</text>
</comment>
<comment type="caution">
    <text evidence="3">The sequence shown here is derived from an EMBL/GenBank/DDBJ whole genome shotgun (WGS) entry which is preliminary data.</text>
</comment>
<comment type="subcellular location">
    <subcellularLocation>
        <location evidence="1">Cell membrane</location>
        <topology evidence="1">Peripheral membrane protein</topology>
        <orientation evidence="1">Cytoplasmic side</orientation>
    </subcellularLocation>
</comment>
<organism evidence="3 4">
    <name type="scientific">Cysteiniphilum litorale</name>
    <dbReference type="NCBI Taxonomy" id="2056700"/>
    <lineage>
        <taxon>Bacteria</taxon>
        <taxon>Pseudomonadati</taxon>
        <taxon>Pseudomonadota</taxon>
        <taxon>Gammaproteobacteria</taxon>
        <taxon>Thiotrichales</taxon>
        <taxon>Fastidiosibacteraceae</taxon>
        <taxon>Cysteiniphilum</taxon>
    </lineage>
</organism>
<accession>A0A8J3E8V7</accession>
<protein>
    <recommendedName>
        <fullName evidence="1">Putative membrane protein insertion efficiency factor</fullName>
    </recommendedName>
</protein>
<dbReference type="SMART" id="SM01234">
    <property type="entry name" value="Haemolytic"/>
    <property type="match status" value="1"/>
</dbReference>
<dbReference type="PANTHER" id="PTHR33383:SF1">
    <property type="entry name" value="MEMBRANE PROTEIN INSERTION EFFICIENCY FACTOR-RELATED"/>
    <property type="match status" value="1"/>
</dbReference>
<evidence type="ECO:0000313" key="4">
    <source>
        <dbReference type="Proteomes" id="UP000636949"/>
    </source>
</evidence>
<evidence type="ECO:0000256" key="2">
    <source>
        <dbReference type="SAM" id="Phobius"/>
    </source>
</evidence>
<evidence type="ECO:0000256" key="1">
    <source>
        <dbReference type="HAMAP-Rule" id="MF_00386"/>
    </source>
</evidence>
<dbReference type="EMBL" id="BMJS01000015">
    <property type="protein sequence ID" value="GGF98723.1"/>
    <property type="molecule type" value="Genomic_DNA"/>
</dbReference>
<gene>
    <name evidence="3" type="ORF">GCM10010995_14970</name>
</gene>
<dbReference type="NCBIfam" id="TIGR00278">
    <property type="entry name" value="membrane protein insertion efficiency factor YidD"/>
    <property type="match status" value="1"/>
</dbReference>
<proteinExistence type="inferred from homology"/>
<dbReference type="RefSeq" id="WP_117002778.1">
    <property type="nucleotide sequence ID" value="NZ_BMJS01000015.1"/>
</dbReference>
<dbReference type="GO" id="GO:0005886">
    <property type="term" value="C:plasma membrane"/>
    <property type="evidence" value="ECO:0007669"/>
    <property type="project" value="UniProtKB-SubCell"/>
</dbReference>
<name>A0A8J3E8V7_9GAMM</name>
<evidence type="ECO:0000313" key="3">
    <source>
        <dbReference type="EMBL" id="GGF98723.1"/>
    </source>
</evidence>